<evidence type="ECO:0000313" key="4">
    <source>
        <dbReference type="EMBL" id="BDT76859.1"/>
    </source>
</evidence>
<dbReference type="InterPro" id="IPR031100">
    <property type="entry name" value="LOG_fam"/>
</dbReference>
<evidence type="ECO:0000256" key="3">
    <source>
        <dbReference type="ARBA" id="ARBA00031983"/>
    </source>
</evidence>
<evidence type="ECO:0000256" key="2">
    <source>
        <dbReference type="ARBA" id="ARBA00011985"/>
    </source>
</evidence>
<dbReference type="GO" id="GO:0005829">
    <property type="term" value="C:cytosol"/>
    <property type="evidence" value="ECO:0007669"/>
    <property type="project" value="TreeGrafter"/>
</dbReference>
<dbReference type="GO" id="GO:0008714">
    <property type="term" value="F:AMP nucleosidase activity"/>
    <property type="evidence" value="ECO:0007669"/>
    <property type="project" value="UniProtKB-EC"/>
</dbReference>
<dbReference type="EC" id="3.2.2.4" evidence="2"/>
<dbReference type="PANTHER" id="PTHR43393">
    <property type="entry name" value="CYTOKININ RIBOSIDE 5'-MONOPHOSPHATE PHOSPHORIBOHYDROLASE"/>
    <property type="match status" value="1"/>
</dbReference>
<comment type="catalytic activity">
    <reaction evidence="1">
        <text>AMP + H2O = D-ribose 5-phosphate + adenine</text>
        <dbReference type="Rhea" id="RHEA:20129"/>
        <dbReference type="ChEBI" id="CHEBI:15377"/>
        <dbReference type="ChEBI" id="CHEBI:16708"/>
        <dbReference type="ChEBI" id="CHEBI:78346"/>
        <dbReference type="ChEBI" id="CHEBI:456215"/>
        <dbReference type="EC" id="3.2.2.4"/>
    </reaction>
</comment>
<dbReference type="SUPFAM" id="SSF102405">
    <property type="entry name" value="MCP/YpsA-like"/>
    <property type="match status" value="1"/>
</dbReference>
<dbReference type="Gene3D" id="3.40.50.450">
    <property type="match status" value="1"/>
</dbReference>
<organism evidence="4">
    <name type="scientific">Polynucleobacter yangtzensis</name>
    <dbReference type="NCBI Taxonomy" id="1743159"/>
    <lineage>
        <taxon>Bacteria</taxon>
        <taxon>Pseudomonadati</taxon>
        <taxon>Pseudomonadota</taxon>
        <taxon>Betaproteobacteria</taxon>
        <taxon>Burkholderiales</taxon>
        <taxon>Burkholderiaceae</taxon>
        <taxon>Polynucleobacter</taxon>
    </lineage>
</organism>
<protein>
    <recommendedName>
        <fullName evidence="3">AMP nucleosidase</fullName>
        <ecNumber evidence="2">3.2.2.4</ecNumber>
    </recommendedName>
    <alternativeName>
        <fullName evidence="3">AMP nucleosidase</fullName>
    </alternativeName>
</protein>
<gene>
    <name evidence="4" type="ORF">PKF023_06620</name>
</gene>
<evidence type="ECO:0000256" key="1">
    <source>
        <dbReference type="ARBA" id="ARBA00000274"/>
    </source>
</evidence>
<accession>A0A9C7CID3</accession>
<reference evidence="4" key="1">
    <citation type="submission" date="2022-11" db="EMBL/GenBank/DDBJ databases">
        <title>Complete Genome Sequences of three Polynucleobacter sp. Subcluster PnecC Strains KF022, KF023, and KF032 Isolated from a Shallow Eutrophic Lake in Japan.</title>
        <authorList>
            <person name="Ogata Y."/>
            <person name="Watanabe K."/>
            <person name="Takemine S."/>
            <person name="Shindo C."/>
            <person name="Kurokawa R."/>
            <person name="Suda W."/>
        </authorList>
    </citation>
    <scope>NUCLEOTIDE SEQUENCE</scope>
    <source>
        <strain evidence="4">KF023</strain>
    </source>
</reference>
<sequence>MVQITPKGCHMSPKLPIHNSQTITEFLNLHQSQISEEDSQDSYKFAFDDEAFLARRETMGIRFQLELLKPEVLLKEQGIDHTITVFGSTRFVCEAEAIALKEKAKTSDEIAAANKTLLHSQYYESARQFGALVASYNSTQKKDSNKLHICTGGGPGIMEAANRGAFESGDKTIGFNISLPREQHPNEYISPGLSFRFHYFALRKMHFMLRARAIVAYPGGFGSFDELFEVLTLIQTKKVVPIPVILVGKSYWNEMLNFKGMVEFGVIDQVDMESIHFCETAEEAWQVIRDWYQLG</sequence>
<name>A0A9C7CID3_9BURK</name>
<dbReference type="EMBL" id="AP026973">
    <property type="protein sequence ID" value="BDT76859.1"/>
    <property type="molecule type" value="Genomic_DNA"/>
</dbReference>
<dbReference type="Proteomes" id="UP001211097">
    <property type="component" value="Chromosome"/>
</dbReference>
<dbReference type="InterPro" id="IPR052341">
    <property type="entry name" value="LOG_family_nucleotidases"/>
</dbReference>
<dbReference type="KEGG" id="pyt:PKF023_06620"/>
<proteinExistence type="predicted"/>
<dbReference type="Pfam" id="PF03641">
    <property type="entry name" value="Lysine_decarbox"/>
    <property type="match status" value="1"/>
</dbReference>
<dbReference type="AlphaFoldDB" id="A0A9C7CID3"/>
<dbReference type="PANTHER" id="PTHR43393:SF3">
    <property type="entry name" value="LYSINE DECARBOXYLASE-LIKE PROTEIN"/>
    <property type="match status" value="1"/>
</dbReference>